<evidence type="ECO:0000256" key="3">
    <source>
        <dbReference type="ARBA" id="ARBA00022532"/>
    </source>
</evidence>
<evidence type="ECO:0000256" key="1">
    <source>
        <dbReference type="ARBA" id="ARBA00012995"/>
    </source>
</evidence>
<dbReference type="AlphaFoldDB" id="A0A6P8Z593"/>
<dbReference type="OrthoDB" id="4069699at2759"/>
<dbReference type="EC" id="1.1.1.37" evidence="1"/>
<dbReference type="GO" id="GO:0030060">
    <property type="term" value="F:L-malate dehydrogenase (NAD+) activity"/>
    <property type="evidence" value="ECO:0007669"/>
    <property type="project" value="UniProtKB-EC"/>
</dbReference>
<keyword evidence="7" id="KW-1185">Reference proteome</keyword>
<dbReference type="InterPro" id="IPR001236">
    <property type="entry name" value="Lactate/malate_DH_N"/>
</dbReference>
<dbReference type="GO" id="GO:0006099">
    <property type="term" value="P:tricarboxylic acid cycle"/>
    <property type="evidence" value="ECO:0007669"/>
    <property type="project" value="UniProtKB-KW"/>
</dbReference>
<evidence type="ECO:0000256" key="5">
    <source>
        <dbReference type="ARBA" id="ARBA00023027"/>
    </source>
</evidence>
<proteinExistence type="predicted"/>
<evidence type="ECO:0000256" key="2">
    <source>
        <dbReference type="ARBA" id="ARBA00016075"/>
    </source>
</evidence>
<dbReference type="PANTHER" id="PTHR11540:SF16">
    <property type="entry name" value="MALATE DEHYDROGENASE, MITOCHONDRIAL"/>
    <property type="match status" value="1"/>
</dbReference>
<name>A0A6P8Z593_THRPL</name>
<keyword evidence="5" id="KW-0520">NAD</keyword>
<dbReference type="KEGG" id="tpal:117647372"/>
<reference evidence="8" key="1">
    <citation type="submission" date="2025-08" db="UniProtKB">
        <authorList>
            <consortium name="RefSeq"/>
        </authorList>
    </citation>
    <scope>IDENTIFICATION</scope>
    <source>
        <tissue evidence="8">Total insect</tissue>
    </source>
</reference>
<dbReference type="GeneID" id="117647372"/>
<organism evidence="8">
    <name type="scientific">Thrips palmi</name>
    <name type="common">Melon thrips</name>
    <dbReference type="NCBI Taxonomy" id="161013"/>
    <lineage>
        <taxon>Eukaryota</taxon>
        <taxon>Metazoa</taxon>
        <taxon>Ecdysozoa</taxon>
        <taxon>Arthropoda</taxon>
        <taxon>Hexapoda</taxon>
        <taxon>Insecta</taxon>
        <taxon>Pterygota</taxon>
        <taxon>Neoptera</taxon>
        <taxon>Paraneoptera</taxon>
        <taxon>Thysanoptera</taxon>
        <taxon>Terebrantia</taxon>
        <taxon>Thripoidea</taxon>
        <taxon>Thripidae</taxon>
        <taxon>Thrips</taxon>
    </lineage>
</organism>
<keyword evidence="4" id="KW-0560">Oxidoreductase</keyword>
<keyword evidence="3" id="KW-0816">Tricarboxylic acid cycle</keyword>
<sequence>MRERTGCDRPVKVAVVGASSRAGWTAAFLLKSSRLLSQVRLHDWQSRASLTCPATRALATELEHINTACSVSSHAGSRELRTALTGADVVLLCSDSSTVTSEEEAFNRGCSTAREVAMATADFCPEAVLVVGAEPVNSLVPLMAETHAWK</sequence>
<evidence type="ECO:0000259" key="6">
    <source>
        <dbReference type="Pfam" id="PF00056"/>
    </source>
</evidence>
<dbReference type="Proteomes" id="UP000515158">
    <property type="component" value="Unplaced"/>
</dbReference>
<evidence type="ECO:0000313" key="7">
    <source>
        <dbReference type="Proteomes" id="UP000515158"/>
    </source>
</evidence>
<dbReference type="Gene3D" id="3.40.50.720">
    <property type="entry name" value="NAD(P)-binding Rossmann-like Domain"/>
    <property type="match status" value="1"/>
</dbReference>
<feature type="domain" description="Lactate/malate dehydrogenase N-terminal" evidence="6">
    <location>
        <begin position="11"/>
        <end position="143"/>
    </location>
</feature>
<dbReference type="Pfam" id="PF00056">
    <property type="entry name" value="Ldh_1_N"/>
    <property type="match status" value="1"/>
</dbReference>
<dbReference type="GO" id="GO:0005739">
    <property type="term" value="C:mitochondrion"/>
    <property type="evidence" value="ECO:0007669"/>
    <property type="project" value="TreeGrafter"/>
</dbReference>
<evidence type="ECO:0000313" key="8">
    <source>
        <dbReference type="RefSeq" id="XP_034244986.1"/>
    </source>
</evidence>
<dbReference type="RefSeq" id="XP_034244986.1">
    <property type="nucleotide sequence ID" value="XM_034389095.1"/>
</dbReference>
<dbReference type="InParanoid" id="A0A6P8Z593"/>
<accession>A0A6P8Z593</accession>
<protein>
    <recommendedName>
        <fullName evidence="2">Malate dehydrogenase, mitochondrial</fullName>
        <ecNumber evidence="1">1.1.1.37</ecNumber>
    </recommendedName>
</protein>
<dbReference type="InterPro" id="IPR036291">
    <property type="entry name" value="NAD(P)-bd_dom_sf"/>
</dbReference>
<dbReference type="SUPFAM" id="SSF51735">
    <property type="entry name" value="NAD(P)-binding Rossmann-fold domains"/>
    <property type="match status" value="1"/>
</dbReference>
<dbReference type="PANTHER" id="PTHR11540">
    <property type="entry name" value="MALATE AND LACTATE DEHYDROGENASE"/>
    <property type="match status" value="1"/>
</dbReference>
<gene>
    <name evidence="8" type="primary">LOC117647372</name>
</gene>
<evidence type="ECO:0000256" key="4">
    <source>
        <dbReference type="ARBA" id="ARBA00023002"/>
    </source>
</evidence>